<proteinExistence type="predicted"/>
<evidence type="ECO:0000313" key="1">
    <source>
        <dbReference type="EMBL" id="KKM88979.1"/>
    </source>
</evidence>
<name>A0A0F9L2N9_9ZZZZ</name>
<accession>A0A0F9L2N9</accession>
<dbReference type="EMBL" id="LAZR01006887">
    <property type="protein sequence ID" value="KKM88979.1"/>
    <property type="molecule type" value="Genomic_DNA"/>
</dbReference>
<dbReference type="AlphaFoldDB" id="A0A0F9L2N9"/>
<protein>
    <submittedName>
        <fullName evidence="1">Uncharacterized protein</fullName>
    </submittedName>
</protein>
<comment type="caution">
    <text evidence="1">The sequence shown here is derived from an EMBL/GenBank/DDBJ whole genome shotgun (WGS) entry which is preliminary data.</text>
</comment>
<organism evidence="1">
    <name type="scientific">marine sediment metagenome</name>
    <dbReference type="NCBI Taxonomy" id="412755"/>
    <lineage>
        <taxon>unclassified sequences</taxon>
        <taxon>metagenomes</taxon>
        <taxon>ecological metagenomes</taxon>
    </lineage>
</organism>
<gene>
    <name evidence="1" type="ORF">LCGC14_1253180</name>
</gene>
<reference evidence="1" key="1">
    <citation type="journal article" date="2015" name="Nature">
        <title>Complex archaea that bridge the gap between prokaryotes and eukaryotes.</title>
        <authorList>
            <person name="Spang A."/>
            <person name="Saw J.H."/>
            <person name="Jorgensen S.L."/>
            <person name="Zaremba-Niedzwiedzka K."/>
            <person name="Martijn J."/>
            <person name="Lind A.E."/>
            <person name="van Eijk R."/>
            <person name="Schleper C."/>
            <person name="Guy L."/>
            <person name="Ettema T.J."/>
        </authorList>
    </citation>
    <scope>NUCLEOTIDE SEQUENCE</scope>
</reference>
<sequence>MTREETCSERRRTIREGIANRVGYECVGCTLWKTVSCSHPCNQEYFVTDKVLESLHSQGVVIKVEGGSIWKSDDDSRNYEATESLIEEK</sequence>